<dbReference type="InterPro" id="IPR010895">
    <property type="entry name" value="CHRD"/>
</dbReference>
<name>A0A388LIJ0_CHABU</name>
<dbReference type="AlphaFoldDB" id="A0A388LIJ0"/>
<evidence type="ECO:0000259" key="1">
    <source>
        <dbReference type="SMART" id="SM00754"/>
    </source>
</evidence>
<protein>
    <recommendedName>
        <fullName evidence="1">CHRD domain-containing protein</fullName>
    </recommendedName>
</protein>
<dbReference type="Proteomes" id="UP000265515">
    <property type="component" value="Unassembled WGS sequence"/>
</dbReference>
<organism evidence="2 3">
    <name type="scientific">Chara braunii</name>
    <name type="common">Braun's stonewort</name>
    <dbReference type="NCBI Taxonomy" id="69332"/>
    <lineage>
        <taxon>Eukaryota</taxon>
        <taxon>Viridiplantae</taxon>
        <taxon>Streptophyta</taxon>
        <taxon>Charophyceae</taxon>
        <taxon>Charales</taxon>
        <taxon>Characeae</taxon>
        <taxon>Chara</taxon>
    </lineage>
</organism>
<dbReference type="Pfam" id="PF07452">
    <property type="entry name" value="CHRD"/>
    <property type="match status" value="1"/>
</dbReference>
<feature type="domain" description="CHRD" evidence="1">
    <location>
        <begin position="127"/>
        <end position="251"/>
    </location>
</feature>
<keyword evidence="3" id="KW-1185">Reference proteome</keyword>
<comment type="caution">
    <text evidence="2">The sequence shown here is derived from an EMBL/GenBank/DDBJ whole genome shotgun (WGS) entry which is preliminary data.</text>
</comment>
<accession>A0A388LIJ0</accession>
<dbReference type="Gramene" id="GBG82150">
    <property type="protein sequence ID" value="GBG82150"/>
    <property type="gene ID" value="CBR_g34431"/>
</dbReference>
<proteinExistence type="predicted"/>
<gene>
    <name evidence="2" type="ORF">CBR_g34431</name>
</gene>
<evidence type="ECO:0000313" key="2">
    <source>
        <dbReference type="EMBL" id="GBG82150.1"/>
    </source>
</evidence>
<dbReference type="SMART" id="SM00754">
    <property type="entry name" value="CHRD"/>
    <property type="match status" value="1"/>
</dbReference>
<sequence>MLRTGYLWFSKQATCPLRTMTTTLLEENVKMAMEVARSVPNMIMTSGRGSRRRISIEEHHRSFMVSENQRMSMQSVFHRQRSVKVGKVDVACSLYAFIWSILLVVVGVPTCAYESTSQLYEQSKNCPDFSSWMTSAAEPFRVMDEGNATASITINLLPTHPSDRQIVCYSLVVFNLTDVTALHVHDNVTMENGSIAVNFERINITDDMASGCVSNVPFNVAAGIVESPFHYYMNIHTESNPQGAARGQLRREFCPTSTAAGASGQFRHTHSLLSLPPRVMIVSHRECSSLSLRIASSYLLFVIIHVLMNWPYIPLICTLDDA</sequence>
<dbReference type="EMBL" id="BFEA01000398">
    <property type="protein sequence ID" value="GBG82150.1"/>
    <property type="molecule type" value="Genomic_DNA"/>
</dbReference>
<reference evidence="2 3" key="1">
    <citation type="journal article" date="2018" name="Cell">
        <title>The Chara Genome: Secondary Complexity and Implications for Plant Terrestrialization.</title>
        <authorList>
            <person name="Nishiyama T."/>
            <person name="Sakayama H."/>
            <person name="Vries J.D."/>
            <person name="Buschmann H."/>
            <person name="Saint-Marcoux D."/>
            <person name="Ullrich K.K."/>
            <person name="Haas F.B."/>
            <person name="Vanderstraeten L."/>
            <person name="Becker D."/>
            <person name="Lang D."/>
            <person name="Vosolsobe S."/>
            <person name="Rombauts S."/>
            <person name="Wilhelmsson P.K.I."/>
            <person name="Janitza P."/>
            <person name="Kern R."/>
            <person name="Heyl A."/>
            <person name="Rumpler F."/>
            <person name="Villalobos L.I.A.C."/>
            <person name="Clay J.M."/>
            <person name="Skokan R."/>
            <person name="Toyoda A."/>
            <person name="Suzuki Y."/>
            <person name="Kagoshima H."/>
            <person name="Schijlen E."/>
            <person name="Tajeshwar N."/>
            <person name="Catarino B."/>
            <person name="Hetherington A.J."/>
            <person name="Saltykova A."/>
            <person name="Bonnot C."/>
            <person name="Breuninger H."/>
            <person name="Symeonidi A."/>
            <person name="Radhakrishnan G.V."/>
            <person name="Van Nieuwerburgh F."/>
            <person name="Deforce D."/>
            <person name="Chang C."/>
            <person name="Karol K.G."/>
            <person name="Hedrich R."/>
            <person name="Ulvskov P."/>
            <person name="Glockner G."/>
            <person name="Delwiche C.F."/>
            <person name="Petrasek J."/>
            <person name="Van de Peer Y."/>
            <person name="Friml J."/>
            <person name="Beilby M."/>
            <person name="Dolan L."/>
            <person name="Kohara Y."/>
            <person name="Sugano S."/>
            <person name="Fujiyama A."/>
            <person name="Delaux P.-M."/>
            <person name="Quint M."/>
            <person name="TheiBen G."/>
            <person name="Hagemann M."/>
            <person name="Harholt J."/>
            <person name="Dunand C."/>
            <person name="Zachgo S."/>
            <person name="Langdale J."/>
            <person name="Maumus F."/>
            <person name="Straeten D.V.D."/>
            <person name="Gould S.B."/>
            <person name="Rensing S.A."/>
        </authorList>
    </citation>
    <scope>NUCLEOTIDE SEQUENCE [LARGE SCALE GENOMIC DNA]</scope>
    <source>
        <strain evidence="2 3">S276</strain>
    </source>
</reference>
<evidence type="ECO:0000313" key="3">
    <source>
        <dbReference type="Proteomes" id="UP000265515"/>
    </source>
</evidence>